<evidence type="ECO:0000256" key="1">
    <source>
        <dbReference type="SAM" id="MobiDB-lite"/>
    </source>
</evidence>
<name>A0A9P9RCS8_FUSSL</name>
<comment type="caution">
    <text evidence="2">The sequence shown here is derived from an EMBL/GenBank/DDBJ whole genome shotgun (WGS) entry which is preliminary data.</text>
</comment>
<evidence type="ECO:0000313" key="2">
    <source>
        <dbReference type="EMBL" id="KAH7274059.1"/>
    </source>
</evidence>
<protein>
    <submittedName>
        <fullName evidence="2">Uncharacterized protein</fullName>
    </submittedName>
</protein>
<organism evidence="2 3">
    <name type="scientific">Fusarium solani</name>
    <name type="common">Filamentous fungus</name>
    <dbReference type="NCBI Taxonomy" id="169388"/>
    <lineage>
        <taxon>Eukaryota</taxon>
        <taxon>Fungi</taxon>
        <taxon>Dikarya</taxon>
        <taxon>Ascomycota</taxon>
        <taxon>Pezizomycotina</taxon>
        <taxon>Sordariomycetes</taxon>
        <taxon>Hypocreomycetidae</taxon>
        <taxon>Hypocreales</taxon>
        <taxon>Nectriaceae</taxon>
        <taxon>Fusarium</taxon>
        <taxon>Fusarium solani species complex</taxon>
    </lineage>
</organism>
<dbReference type="AlphaFoldDB" id="A0A9P9RCS8"/>
<dbReference type="Proteomes" id="UP000736672">
    <property type="component" value="Unassembled WGS sequence"/>
</dbReference>
<evidence type="ECO:0000313" key="3">
    <source>
        <dbReference type="Proteomes" id="UP000736672"/>
    </source>
</evidence>
<proteinExistence type="predicted"/>
<sequence length="82" mass="9338">MAGGPRLSPMIQREMADRAANTSARRVAEEYEAARLRLTDQTFNMLSYPDPLAPRKQSTTYPPGVTPEMEKKWLQVIEQSKK</sequence>
<keyword evidence="3" id="KW-1185">Reference proteome</keyword>
<gene>
    <name evidence="2" type="ORF">B0J15DRAFT_478790</name>
</gene>
<dbReference type="EMBL" id="JAGTJS010000002">
    <property type="protein sequence ID" value="KAH7274059.1"/>
    <property type="molecule type" value="Genomic_DNA"/>
</dbReference>
<reference evidence="2" key="1">
    <citation type="journal article" date="2021" name="Nat. Commun.">
        <title>Genetic determinants of endophytism in the Arabidopsis root mycobiome.</title>
        <authorList>
            <person name="Mesny F."/>
            <person name="Miyauchi S."/>
            <person name="Thiergart T."/>
            <person name="Pickel B."/>
            <person name="Atanasova L."/>
            <person name="Karlsson M."/>
            <person name="Huettel B."/>
            <person name="Barry K.W."/>
            <person name="Haridas S."/>
            <person name="Chen C."/>
            <person name="Bauer D."/>
            <person name="Andreopoulos W."/>
            <person name="Pangilinan J."/>
            <person name="LaButti K."/>
            <person name="Riley R."/>
            <person name="Lipzen A."/>
            <person name="Clum A."/>
            <person name="Drula E."/>
            <person name="Henrissat B."/>
            <person name="Kohler A."/>
            <person name="Grigoriev I.V."/>
            <person name="Martin F.M."/>
            <person name="Hacquard S."/>
        </authorList>
    </citation>
    <scope>NUCLEOTIDE SEQUENCE</scope>
    <source>
        <strain evidence="2">FSSC 5 MPI-SDFR-AT-0091</strain>
    </source>
</reference>
<dbReference type="OrthoDB" id="5121433at2759"/>
<feature type="region of interest" description="Disordered" evidence="1">
    <location>
        <begin position="1"/>
        <end position="22"/>
    </location>
</feature>
<accession>A0A9P9RCS8</accession>